<dbReference type="Pfam" id="PF03763">
    <property type="entry name" value="Remorin_C"/>
    <property type="match status" value="1"/>
</dbReference>
<evidence type="ECO:0000313" key="6">
    <source>
        <dbReference type="Proteomes" id="UP001341281"/>
    </source>
</evidence>
<dbReference type="EMBL" id="CP144748">
    <property type="protein sequence ID" value="WVZ72200.1"/>
    <property type="molecule type" value="Genomic_DNA"/>
</dbReference>
<feature type="coiled-coil region" evidence="2">
    <location>
        <begin position="278"/>
        <end position="346"/>
    </location>
</feature>
<proteinExistence type="inferred from homology"/>
<feature type="region of interest" description="Disordered" evidence="3">
    <location>
        <begin position="182"/>
        <end position="250"/>
    </location>
</feature>
<evidence type="ECO:0000259" key="4">
    <source>
        <dbReference type="Pfam" id="PF03763"/>
    </source>
</evidence>
<feature type="domain" description="Remorin C-terminal" evidence="4">
    <location>
        <begin position="266"/>
        <end position="369"/>
    </location>
</feature>
<dbReference type="PANTHER" id="PTHR31471:SF52">
    <property type="entry name" value="F12A21.28"/>
    <property type="match status" value="1"/>
</dbReference>
<name>A0AAQ3TGR3_PASNO</name>
<evidence type="ECO:0000256" key="1">
    <source>
        <dbReference type="ARBA" id="ARBA00005711"/>
    </source>
</evidence>
<dbReference type="AlphaFoldDB" id="A0AAQ3TGR3"/>
<dbReference type="Proteomes" id="UP001341281">
    <property type="component" value="Chromosome 04"/>
</dbReference>
<protein>
    <recommendedName>
        <fullName evidence="4">Remorin C-terminal domain-containing protein</fullName>
    </recommendedName>
</protein>
<dbReference type="PANTHER" id="PTHR31471">
    <property type="entry name" value="OS02G0116800 PROTEIN"/>
    <property type="match status" value="1"/>
</dbReference>
<keyword evidence="6" id="KW-1185">Reference proteome</keyword>
<feature type="compositionally biased region" description="Basic and acidic residues" evidence="3">
    <location>
        <begin position="240"/>
        <end position="250"/>
    </location>
</feature>
<sequence length="383" mass="41299">MDLRCKALVFYHELSQPASQPPLREQYAAMRALDDKECYSYTVTTNGGRAHRKQSNPVPPASSSRPKPTPSKWDDAQKWLVGGGGGGAKPRHSNADDRRLLGSASQNGRVSCSSADGALEYAMVLSAPPTPPLQLGLLGGGDDVRDVGETTKNMTDCVVAQHGSPAAAVVRPVCLRDMGTEMTPIASKEPSRTATPLRASTPVGSRSSTPVRRRQEAAGPWEPPPPPAAASRGGCAAHGHGQDQERAVPVDDDGRVAAAPGAASSLESRAAAWDEAERAKFTARYKREEVKIQAWENQEKRKAEMEMKKIQMKADQMKARAQEKLANRLAATRRVAEEKRAGAEAKLSERAARTTEKANYIRRTGHLPSSFSFFKMPSFCGSS</sequence>
<feature type="region of interest" description="Disordered" evidence="3">
    <location>
        <begin position="45"/>
        <end position="107"/>
    </location>
</feature>
<gene>
    <name evidence="5" type="ORF">U9M48_020698</name>
</gene>
<reference evidence="5 6" key="1">
    <citation type="submission" date="2024-02" db="EMBL/GenBank/DDBJ databases">
        <title>High-quality chromosome-scale genome assembly of Pensacola bahiagrass (Paspalum notatum Flugge var. saurae).</title>
        <authorList>
            <person name="Vega J.M."/>
            <person name="Podio M."/>
            <person name="Orjuela J."/>
            <person name="Siena L.A."/>
            <person name="Pessino S.C."/>
            <person name="Combes M.C."/>
            <person name="Mariac C."/>
            <person name="Albertini E."/>
            <person name="Pupilli F."/>
            <person name="Ortiz J.P.A."/>
            <person name="Leblanc O."/>
        </authorList>
    </citation>
    <scope>NUCLEOTIDE SEQUENCE [LARGE SCALE GENOMIC DNA]</scope>
    <source>
        <strain evidence="5">R1</strain>
        <tissue evidence="5">Leaf</tissue>
    </source>
</reference>
<evidence type="ECO:0000313" key="5">
    <source>
        <dbReference type="EMBL" id="WVZ72200.1"/>
    </source>
</evidence>
<dbReference type="InterPro" id="IPR005516">
    <property type="entry name" value="Remorin_C"/>
</dbReference>
<feature type="compositionally biased region" description="Low complexity" evidence="3">
    <location>
        <begin position="229"/>
        <end position="239"/>
    </location>
</feature>
<keyword evidence="2" id="KW-0175">Coiled coil</keyword>
<comment type="similarity">
    <text evidence="1">Belongs to the remorin family.</text>
</comment>
<accession>A0AAQ3TGR3</accession>
<evidence type="ECO:0000256" key="2">
    <source>
        <dbReference type="SAM" id="Coils"/>
    </source>
</evidence>
<organism evidence="5 6">
    <name type="scientific">Paspalum notatum var. saurae</name>
    <dbReference type="NCBI Taxonomy" id="547442"/>
    <lineage>
        <taxon>Eukaryota</taxon>
        <taxon>Viridiplantae</taxon>
        <taxon>Streptophyta</taxon>
        <taxon>Embryophyta</taxon>
        <taxon>Tracheophyta</taxon>
        <taxon>Spermatophyta</taxon>
        <taxon>Magnoliopsida</taxon>
        <taxon>Liliopsida</taxon>
        <taxon>Poales</taxon>
        <taxon>Poaceae</taxon>
        <taxon>PACMAD clade</taxon>
        <taxon>Panicoideae</taxon>
        <taxon>Andropogonodae</taxon>
        <taxon>Paspaleae</taxon>
        <taxon>Paspalinae</taxon>
        <taxon>Paspalum</taxon>
    </lineage>
</organism>
<evidence type="ECO:0000256" key="3">
    <source>
        <dbReference type="SAM" id="MobiDB-lite"/>
    </source>
</evidence>